<dbReference type="InterPro" id="IPR003661">
    <property type="entry name" value="HisK_dim/P_dom"/>
</dbReference>
<keyword evidence="8" id="KW-0812">Transmembrane</keyword>
<reference evidence="11 12" key="1">
    <citation type="submission" date="2019-02" db="EMBL/GenBank/DDBJ databases">
        <title>Deep-cultivation of Planctomycetes and their phenomic and genomic characterization uncovers novel biology.</title>
        <authorList>
            <person name="Wiegand S."/>
            <person name="Jogler M."/>
            <person name="Boedeker C."/>
            <person name="Pinto D."/>
            <person name="Vollmers J."/>
            <person name="Rivas-Marin E."/>
            <person name="Kohn T."/>
            <person name="Peeters S.H."/>
            <person name="Heuer A."/>
            <person name="Rast P."/>
            <person name="Oberbeckmann S."/>
            <person name="Bunk B."/>
            <person name="Jeske O."/>
            <person name="Meyerdierks A."/>
            <person name="Storesund J.E."/>
            <person name="Kallscheuer N."/>
            <person name="Luecker S."/>
            <person name="Lage O.M."/>
            <person name="Pohl T."/>
            <person name="Merkel B.J."/>
            <person name="Hornburger P."/>
            <person name="Mueller R.-W."/>
            <person name="Bruemmer F."/>
            <person name="Labrenz M."/>
            <person name="Spormann A.M."/>
            <person name="Op den Camp H."/>
            <person name="Overmann J."/>
            <person name="Amann R."/>
            <person name="Jetten M.S.M."/>
            <person name="Mascher T."/>
            <person name="Medema M.H."/>
            <person name="Devos D.P."/>
            <person name="Kaster A.-K."/>
            <person name="Ovreas L."/>
            <person name="Rohde M."/>
            <person name="Galperin M.Y."/>
            <person name="Jogler C."/>
        </authorList>
    </citation>
    <scope>NUCLEOTIDE SEQUENCE [LARGE SCALE GENOMIC DNA]</scope>
    <source>
        <strain evidence="11 12">Spb1</strain>
    </source>
</reference>
<dbReference type="Gene3D" id="3.30.565.10">
    <property type="entry name" value="Histidine kinase-like ATPase, C-terminal domain"/>
    <property type="match status" value="1"/>
</dbReference>
<evidence type="ECO:0000256" key="1">
    <source>
        <dbReference type="ARBA" id="ARBA00000085"/>
    </source>
</evidence>
<sequence length="576" mass="64598">MSYRSIKRMLGETSLERKCRLLFGSGLLLLITGSFYIYARQTTDLVFRQNQTTARLLVAPIVMEKHWKWSDSGNIGTDNVERMAAELKPEELKDYSWTLLNAELSNPSARPLDGEGHIALEAIRGGESEVIKVIRDRSRQQYIYYGGVYATDSCLDCHRQHNKNPKLRAGDLIGMVKISFPLEKTQRSLAWNNAILLTTAIVTAFLAMLAAYAIVRYVIVKPVLHLKDVSDAIARGSLDMRADIRTGDEFEELSHAFNRMLRHLVTVQEELQHVNHDLDGKVDELAQVNLRLFELNKIKNEFLATMSHELRTPLNSILGFSEVLLSNSTLPDKQRRYVSNIQTAGKNLLNLINDVLDLAKIESGRMELHPSDFSIHDLVERQVGSLMPLAEKKHLELTSEVSAEVPLLWQDAGKLQQILGNLLSNAIKFTPDGGKVRVKVDLCPAERSPEESAETVEAGEVPPVLDHFALTVEDTGIGIPLEEQERVFEKFRQGQSTPGQKDLLTREYEGTGLGLSIVRELSRLMGGEVRLQSEFGKGSVFTVVLPLKLKAQSESETILPLPKLESNSKLMLKLTR</sequence>
<keyword evidence="12" id="KW-1185">Reference proteome</keyword>
<dbReference type="GO" id="GO:0005886">
    <property type="term" value="C:plasma membrane"/>
    <property type="evidence" value="ECO:0007669"/>
    <property type="project" value="TreeGrafter"/>
</dbReference>
<dbReference type="SMART" id="SM00304">
    <property type="entry name" value="HAMP"/>
    <property type="match status" value="1"/>
</dbReference>
<keyword evidence="8" id="KW-1133">Transmembrane helix</keyword>
<dbReference type="CDD" id="cd06225">
    <property type="entry name" value="HAMP"/>
    <property type="match status" value="1"/>
</dbReference>
<dbReference type="Pfam" id="PF00672">
    <property type="entry name" value="HAMP"/>
    <property type="match status" value="1"/>
</dbReference>
<dbReference type="OrthoDB" id="9813394at2"/>
<dbReference type="PROSITE" id="PS50885">
    <property type="entry name" value="HAMP"/>
    <property type="match status" value="1"/>
</dbReference>
<dbReference type="Pfam" id="PF11845">
    <property type="entry name" value="Tll0287-like"/>
    <property type="match status" value="1"/>
</dbReference>
<dbReference type="FunFam" id="3.30.565.10:FF:000010">
    <property type="entry name" value="Sensor histidine kinase RcsC"/>
    <property type="match status" value="1"/>
</dbReference>
<dbReference type="Pfam" id="PF02518">
    <property type="entry name" value="HATPase_c"/>
    <property type="match status" value="1"/>
</dbReference>
<evidence type="ECO:0000313" key="12">
    <source>
        <dbReference type="Proteomes" id="UP000315349"/>
    </source>
</evidence>
<dbReference type="KEGG" id="peh:Spb1_39420"/>
<dbReference type="SMART" id="SM00387">
    <property type="entry name" value="HATPase_c"/>
    <property type="match status" value="1"/>
</dbReference>
<evidence type="ECO:0000313" key="11">
    <source>
        <dbReference type="EMBL" id="QDV31995.1"/>
    </source>
</evidence>
<feature type="transmembrane region" description="Helical" evidence="8">
    <location>
        <begin position="21"/>
        <end position="39"/>
    </location>
</feature>
<evidence type="ECO:0000256" key="8">
    <source>
        <dbReference type="SAM" id="Phobius"/>
    </source>
</evidence>
<feature type="transmembrane region" description="Helical" evidence="8">
    <location>
        <begin position="194"/>
        <end position="215"/>
    </location>
</feature>
<evidence type="ECO:0000259" key="9">
    <source>
        <dbReference type="PROSITE" id="PS50109"/>
    </source>
</evidence>
<keyword evidence="4" id="KW-0597">Phosphoprotein</keyword>
<evidence type="ECO:0000256" key="3">
    <source>
        <dbReference type="ARBA" id="ARBA00012438"/>
    </source>
</evidence>
<dbReference type="SUPFAM" id="SSF158472">
    <property type="entry name" value="HAMP domain-like"/>
    <property type="match status" value="1"/>
</dbReference>
<keyword evidence="8" id="KW-0472">Membrane</keyword>
<dbReference type="SUPFAM" id="SSF47384">
    <property type="entry name" value="Homodimeric domain of signal transducing histidine kinase"/>
    <property type="match status" value="1"/>
</dbReference>
<dbReference type="InterPro" id="IPR003594">
    <property type="entry name" value="HATPase_dom"/>
</dbReference>
<dbReference type="PRINTS" id="PR00344">
    <property type="entry name" value="BCTRLSENSOR"/>
</dbReference>
<dbReference type="GO" id="GO:0000155">
    <property type="term" value="F:phosphorelay sensor kinase activity"/>
    <property type="evidence" value="ECO:0007669"/>
    <property type="project" value="InterPro"/>
</dbReference>
<dbReference type="SUPFAM" id="SSF55874">
    <property type="entry name" value="ATPase domain of HSP90 chaperone/DNA topoisomerase II/histidine kinase"/>
    <property type="match status" value="1"/>
</dbReference>
<feature type="domain" description="HAMP" evidence="10">
    <location>
        <begin position="217"/>
        <end position="269"/>
    </location>
</feature>
<dbReference type="RefSeq" id="WP_145303825.1">
    <property type="nucleotide sequence ID" value="NZ_CP036299.1"/>
</dbReference>
<dbReference type="AlphaFoldDB" id="A0A518GTT1"/>
<keyword evidence="6 11" id="KW-0418">Kinase</keyword>
<feature type="domain" description="Histidine kinase" evidence="9">
    <location>
        <begin position="305"/>
        <end position="549"/>
    </location>
</feature>
<evidence type="ECO:0000259" key="10">
    <source>
        <dbReference type="PROSITE" id="PS50885"/>
    </source>
</evidence>
<dbReference type="EC" id="2.7.13.3" evidence="3"/>
<dbReference type="InterPro" id="IPR003660">
    <property type="entry name" value="HAMP_dom"/>
</dbReference>
<protein>
    <recommendedName>
        <fullName evidence="3">histidine kinase</fullName>
        <ecNumber evidence="3">2.7.13.3</ecNumber>
    </recommendedName>
</protein>
<dbReference type="PANTHER" id="PTHR43047:SF72">
    <property type="entry name" value="OSMOSENSING HISTIDINE PROTEIN KINASE SLN1"/>
    <property type="match status" value="1"/>
</dbReference>
<dbReference type="GO" id="GO:0009927">
    <property type="term" value="F:histidine phosphotransfer kinase activity"/>
    <property type="evidence" value="ECO:0007669"/>
    <property type="project" value="TreeGrafter"/>
</dbReference>
<dbReference type="InterPro" id="IPR005467">
    <property type="entry name" value="His_kinase_dom"/>
</dbReference>
<dbReference type="InterPro" id="IPR021796">
    <property type="entry name" value="Tll0287-like_dom"/>
</dbReference>
<evidence type="ECO:0000256" key="4">
    <source>
        <dbReference type="ARBA" id="ARBA00022553"/>
    </source>
</evidence>
<gene>
    <name evidence="11" type="primary">barA_2</name>
    <name evidence="11" type="ORF">Spb1_39420</name>
</gene>
<accession>A0A518GTT1</accession>
<dbReference type="InterPro" id="IPR036890">
    <property type="entry name" value="HATPase_C_sf"/>
</dbReference>
<dbReference type="EMBL" id="CP036299">
    <property type="protein sequence ID" value="QDV31995.1"/>
    <property type="molecule type" value="Genomic_DNA"/>
</dbReference>
<dbReference type="PANTHER" id="PTHR43047">
    <property type="entry name" value="TWO-COMPONENT HISTIDINE PROTEIN KINASE"/>
    <property type="match status" value="1"/>
</dbReference>
<dbReference type="InterPro" id="IPR036097">
    <property type="entry name" value="HisK_dim/P_sf"/>
</dbReference>
<keyword evidence="5 11" id="KW-0808">Transferase</keyword>
<dbReference type="CDD" id="cd16922">
    <property type="entry name" value="HATPase_EvgS-ArcB-TorS-like"/>
    <property type="match status" value="1"/>
</dbReference>
<evidence type="ECO:0000256" key="7">
    <source>
        <dbReference type="ARBA" id="ARBA00023012"/>
    </source>
</evidence>
<dbReference type="InterPro" id="IPR004358">
    <property type="entry name" value="Sig_transdc_His_kin-like_C"/>
</dbReference>
<dbReference type="FunFam" id="1.10.287.130:FF:000001">
    <property type="entry name" value="Two-component sensor histidine kinase"/>
    <property type="match status" value="1"/>
</dbReference>
<dbReference type="Gene3D" id="6.10.340.10">
    <property type="match status" value="1"/>
</dbReference>
<comment type="catalytic activity">
    <reaction evidence="1">
        <text>ATP + protein L-histidine = ADP + protein N-phospho-L-histidine.</text>
        <dbReference type="EC" id="2.7.13.3"/>
    </reaction>
</comment>
<dbReference type="CDD" id="cd00082">
    <property type="entry name" value="HisKA"/>
    <property type="match status" value="1"/>
</dbReference>
<dbReference type="Gene3D" id="1.10.287.130">
    <property type="match status" value="1"/>
</dbReference>
<comment type="subcellular location">
    <subcellularLocation>
        <location evidence="2">Membrane</location>
    </subcellularLocation>
</comment>
<dbReference type="Proteomes" id="UP000315349">
    <property type="component" value="Chromosome"/>
</dbReference>
<dbReference type="Pfam" id="PF00512">
    <property type="entry name" value="HisKA"/>
    <property type="match status" value="1"/>
</dbReference>
<evidence type="ECO:0000256" key="2">
    <source>
        <dbReference type="ARBA" id="ARBA00004370"/>
    </source>
</evidence>
<keyword evidence="7" id="KW-0902">Two-component regulatory system</keyword>
<proteinExistence type="predicted"/>
<name>A0A518GTT1_9PLAN</name>
<dbReference type="PROSITE" id="PS50109">
    <property type="entry name" value="HIS_KIN"/>
    <property type="match status" value="1"/>
</dbReference>
<dbReference type="SMART" id="SM00388">
    <property type="entry name" value="HisKA"/>
    <property type="match status" value="1"/>
</dbReference>
<evidence type="ECO:0000256" key="5">
    <source>
        <dbReference type="ARBA" id="ARBA00022679"/>
    </source>
</evidence>
<evidence type="ECO:0000256" key="6">
    <source>
        <dbReference type="ARBA" id="ARBA00022777"/>
    </source>
</evidence>
<organism evidence="11 12">
    <name type="scientific">Planctopirus ephydatiae</name>
    <dbReference type="NCBI Taxonomy" id="2528019"/>
    <lineage>
        <taxon>Bacteria</taxon>
        <taxon>Pseudomonadati</taxon>
        <taxon>Planctomycetota</taxon>
        <taxon>Planctomycetia</taxon>
        <taxon>Planctomycetales</taxon>
        <taxon>Planctomycetaceae</taxon>
        <taxon>Planctopirus</taxon>
    </lineage>
</organism>